<organism evidence="6 7">
    <name type="scientific">Babesia duncani</name>
    <dbReference type="NCBI Taxonomy" id="323732"/>
    <lineage>
        <taxon>Eukaryota</taxon>
        <taxon>Sar</taxon>
        <taxon>Alveolata</taxon>
        <taxon>Apicomplexa</taxon>
        <taxon>Aconoidasida</taxon>
        <taxon>Piroplasmida</taxon>
        <taxon>Babesiidae</taxon>
        <taxon>Babesia</taxon>
    </lineage>
</organism>
<feature type="domain" description="SKP1 component POZ" evidence="5">
    <location>
        <begin position="6"/>
        <end position="68"/>
    </location>
</feature>
<dbReference type="InterPro" id="IPR016073">
    <property type="entry name" value="Skp1_comp_POZ"/>
</dbReference>
<dbReference type="RefSeq" id="XP_067801983.1">
    <property type="nucleotide sequence ID" value="XM_067948452.1"/>
</dbReference>
<evidence type="ECO:0000256" key="1">
    <source>
        <dbReference type="ARBA" id="ARBA00009993"/>
    </source>
</evidence>
<dbReference type="SUPFAM" id="SSF54695">
    <property type="entry name" value="POZ domain"/>
    <property type="match status" value="1"/>
</dbReference>
<evidence type="ECO:0000259" key="5">
    <source>
        <dbReference type="Pfam" id="PF03931"/>
    </source>
</evidence>
<dbReference type="Pfam" id="PF03931">
    <property type="entry name" value="Skp1_POZ"/>
    <property type="match status" value="1"/>
</dbReference>
<name>A0AAD9PHW0_9APIC</name>
<dbReference type="SUPFAM" id="SSF81382">
    <property type="entry name" value="Skp1 dimerisation domain-like"/>
    <property type="match status" value="1"/>
</dbReference>
<dbReference type="AlphaFoldDB" id="A0AAD9PHW0"/>
<dbReference type="SMART" id="SM00512">
    <property type="entry name" value="Skp1"/>
    <property type="match status" value="1"/>
</dbReference>
<comment type="pathway">
    <text evidence="3">Protein modification; protein ubiquitination.</text>
</comment>
<protein>
    <submittedName>
        <fullName evidence="6">Bifunctional S-phase kinase-associated protein 1-like/SKP1-BTB-POZ domain superfamily/S-phase kinase-associated protein 1/SKP1-like</fullName>
    </submittedName>
</protein>
<keyword evidence="6" id="KW-0418">Kinase</keyword>
<keyword evidence="6" id="KW-0808">Transferase</keyword>
<evidence type="ECO:0000259" key="4">
    <source>
        <dbReference type="Pfam" id="PF01466"/>
    </source>
</evidence>
<dbReference type="InterPro" id="IPR011333">
    <property type="entry name" value="SKP1/BTB/POZ_sf"/>
</dbReference>
<dbReference type="Proteomes" id="UP001214638">
    <property type="component" value="Unassembled WGS sequence"/>
</dbReference>
<dbReference type="InterPro" id="IPR016072">
    <property type="entry name" value="Skp1_comp_dimer"/>
</dbReference>
<dbReference type="InterPro" id="IPR036296">
    <property type="entry name" value="SKP1-like_dim_sf"/>
</dbReference>
<comment type="caution">
    <text evidence="6">The sequence shown here is derived from an EMBL/GenBank/DDBJ whole genome shotgun (WGS) entry which is preliminary data.</text>
</comment>
<dbReference type="FunFam" id="3.30.710.10:FF:000026">
    <property type="entry name" value="E3 ubiquitin ligase complex SCF subunit"/>
    <property type="match status" value="1"/>
</dbReference>
<feature type="domain" description="SKP1 component dimerisation" evidence="4">
    <location>
        <begin position="115"/>
        <end position="162"/>
    </location>
</feature>
<gene>
    <name evidence="6" type="ORF">BdWA1_003442</name>
</gene>
<dbReference type="GO" id="GO:0016301">
    <property type="term" value="F:kinase activity"/>
    <property type="evidence" value="ECO:0007669"/>
    <property type="project" value="UniProtKB-KW"/>
</dbReference>
<comment type="similarity">
    <text evidence="1 3">Belongs to the SKP1 family.</text>
</comment>
<sequence length="165" mass="18983">MQTSDQIILISAEGDEFTVDRTVMRMSGVIRNMIEDTTIDNEIAPITLSNISTRVLSKIIEYCTHHHNNLPAQIPQPLKSPDLTELVSPWDLEFINIDKEMLFDLILAENYLDIKPLLELTCAKVASLIKDKTPEQIRREFGIINDFTPEQEAVIREENKWCEEL</sequence>
<dbReference type="GO" id="GO:0006511">
    <property type="term" value="P:ubiquitin-dependent protein catabolic process"/>
    <property type="evidence" value="ECO:0007669"/>
    <property type="project" value="InterPro"/>
</dbReference>
<dbReference type="CDD" id="cd18322">
    <property type="entry name" value="BTB_POZ_SKP1"/>
    <property type="match status" value="1"/>
</dbReference>
<dbReference type="GeneID" id="94337739"/>
<evidence type="ECO:0000313" key="7">
    <source>
        <dbReference type="Proteomes" id="UP001214638"/>
    </source>
</evidence>
<dbReference type="EMBL" id="JALLKP010000005">
    <property type="protein sequence ID" value="KAK2195140.1"/>
    <property type="molecule type" value="Genomic_DNA"/>
</dbReference>
<evidence type="ECO:0000313" key="6">
    <source>
        <dbReference type="EMBL" id="KAK2195140.1"/>
    </source>
</evidence>
<proteinExistence type="inferred from homology"/>
<dbReference type="KEGG" id="bdw:94337739"/>
<dbReference type="Pfam" id="PF01466">
    <property type="entry name" value="Skp1"/>
    <property type="match status" value="1"/>
</dbReference>
<keyword evidence="7" id="KW-1185">Reference proteome</keyword>
<reference evidence="6" key="1">
    <citation type="journal article" date="2023" name="Nat. Microbiol.">
        <title>Babesia duncani multi-omics identifies virulence factors and drug targets.</title>
        <authorList>
            <person name="Singh P."/>
            <person name="Lonardi S."/>
            <person name="Liang Q."/>
            <person name="Vydyam P."/>
            <person name="Khabirova E."/>
            <person name="Fang T."/>
            <person name="Gihaz S."/>
            <person name="Thekkiniath J."/>
            <person name="Munshi M."/>
            <person name="Abel S."/>
            <person name="Ciampossin L."/>
            <person name="Batugedara G."/>
            <person name="Gupta M."/>
            <person name="Lu X.M."/>
            <person name="Lenz T."/>
            <person name="Chakravarty S."/>
            <person name="Cornillot E."/>
            <person name="Hu Y."/>
            <person name="Ma W."/>
            <person name="Gonzalez L.M."/>
            <person name="Sanchez S."/>
            <person name="Estrada K."/>
            <person name="Sanchez-Flores A."/>
            <person name="Montero E."/>
            <person name="Harb O.S."/>
            <person name="Le Roch K.G."/>
            <person name="Mamoun C.B."/>
        </authorList>
    </citation>
    <scope>NUCLEOTIDE SEQUENCE</scope>
    <source>
        <strain evidence="6">WA1</strain>
    </source>
</reference>
<accession>A0AAD9PHW0</accession>
<dbReference type="InterPro" id="IPR001232">
    <property type="entry name" value="SKP1-like"/>
</dbReference>
<evidence type="ECO:0000256" key="2">
    <source>
        <dbReference type="ARBA" id="ARBA00022786"/>
    </source>
</evidence>
<keyword evidence="2 3" id="KW-0833">Ubl conjugation pathway</keyword>
<dbReference type="Gene3D" id="3.30.710.10">
    <property type="entry name" value="Potassium Channel Kv1.1, Chain A"/>
    <property type="match status" value="1"/>
</dbReference>
<dbReference type="InterPro" id="IPR016897">
    <property type="entry name" value="SKP1"/>
</dbReference>
<evidence type="ECO:0000256" key="3">
    <source>
        <dbReference type="PIRNR" id="PIRNR028729"/>
    </source>
</evidence>
<dbReference type="PIRSF" id="PIRSF028729">
    <property type="entry name" value="E3_ubiquit_lig_SCF_Skp"/>
    <property type="match status" value="1"/>
</dbReference>
<dbReference type="PANTHER" id="PTHR11165">
    <property type="entry name" value="SKP1"/>
    <property type="match status" value="1"/>
</dbReference>